<feature type="compositionally biased region" description="Polar residues" evidence="1">
    <location>
        <begin position="84"/>
        <end position="109"/>
    </location>
</feature>
<comment type="caution">
    <text evidence="2">The sequence shown here is derived from an EMBL/GenBank/DDBJ whole genome shotgun (WGS) entry which is preliminary data.</text>
</comment>
<dbReference type="EMBL" id="CAUYUJ010001517">
    <property type="protein sequence ID" value="CAK0796326.1"/>
    <property type="molecule type" value="Genomic_DNA"/>
</dbReference>
<proteinExistence type="predicted"/>
<accession>A0ABN9PZV0</accession>
<gene>
    <name evidence="2" type="ORF">PCOR1329_LOCUS5733</name>
</gene>
<protein>
    <recommendedName>
        <fullName evidence="4">Cellulase</fullName>
    </recommendedName>
</protein>
<feature type="compositionally biased region" description="Basic residues" evidence="1">
    <location>
        <begin position="115"/>
        <end position="132"/>
    </location>
</feature>
<keyword evidence="3" id="KW-1185">Reference proteome</keyword>
<evidence type="ECO:0000256" key="1">
    <source>
        <dbReference type="SAM" id="MobiDB-lite"/>
    </source>
</evidence>
<organism evidence="2 3">
    <name type="scientific">Prorocentrum cordatum</name>
    <dbReference type="NCBI Taxonomy" id="2364126"/>
    <lineage>
        <taxon>Eukaryota</taxon>
        <taxon>Sar</taxon>
        <taxon>Alveolata</taxon>
        <taxon>Dinophyceae</taxon>
        <taxon>Prorocentrales</taxon>
        <taxon>Prorocentraceae</taxon>
        <taxon>Prorocentrum</taxon>
    </lineage>
</organism>
<sequence>MATPMAPWSCAKVAARRPIGTRAGATCRAVPSAMDGETRKWREFGSCSCMMEWNYDGDADGVMESYEGCSATADWDQSWRYAQGGSSCNQAQDSSLVGETRESPQTSRCTGGGHGHTRGPRGPRHVHTRRPLGHQDVGLPGGGTRRPPRSSP</sequence>
<feature type="non-terminal residue" evidence="2">
    <location>
        <position position="152"/>
    </location>
</feature>
<evidence type="ECO:0000313" key="3">
    <source>
        <dbReference type="Proteomes" id="UP001189429"/>
    </source>
</evidence>
<name>A0ABN9PZV0_9DINO</name>
<evidence type="ECO:0000313" key="2">
    <source>
        <dbReference type="EMBL" id="CAK0796326.1"/>
    </source>
</evidence>
<reference evidence="2" key="1">
    <citation type="submission" date="2023-10" db="EMBL/GenBank/DDBJ databases">
        <authorList>
            <person name="Chen Y."/>
            <person name="Shah S."/>
            <person name="Dougan E. K."/>
            <person name="Thang M."/>
            <person name="Chan C."/>
        </authorList>
    </citation>
    <scope>NUCLEOTIDE SEQUENCE [LARGE SCALE GENOMIC DNA]</scope>
</reference>
<feature type="region of interest" description="Disordered" evidence="1">
    <location>
        <begin position="83"/>
        <end position="152"/>
    </location>
</feature>
<dbReference type="Proteomes" id="UP001189429">
    <property type="component" value="Unassembled WGS sequence"/>
</dbReference>
<evidence type="ECO:0008006" key="4">
    <source>
        <dbReference type="Google" id="ProtNLM"/>
    </source>
</evidence>